<dbReference type="InterPro" id="IPR009057">
    <property type="entry name" value="Homeodomain-like_sf"/>
</dbReference>
<keyword evidence="1 2" id="KW-0238">DNA-binding</keyword>
<organism evidence="4 5">
    <name type="scientific">Hoeflea ulvae</name>
    <dbReference type="NCBI Taxonomy" id="2983764"/>
    <lineage>
        <taxon>Bacteria</taxon>
        <taxon>Pseudomonadati</taxon>
        <taxon>Pseudomonadota</taxon>
        <taxon>Alphaproteobacteria</taxon>
        <taxon>Hyphomicrobiales</taxon>
        <taxon>Rhizobiaceae</taxon>
        <taxon>Hoeflea</taxon>
    </lineage>
</organism>
<dbReference type="SUPFAM" id="SSF46689">
    <property type="entry name" value="Homeodomain-like"/>
    <property type="match status" value="1"/>
</dbReference>
<gene>
    <name evidence="4" type="ORF">OEG82_17255</name>
</gene>
<name>A0ABT3YIM0_9HYPH</name>
<dbReference type="Proteomes" id="UP001081283">
    <property type="component" value="Unassembled WGS sequence"/>
</dbReference>
<feature type="domain" description="HTH tetR-type" evidence="3">
    <location>
        <begin position="9"/>
        <end position="69"/>
    </location>
</feature>
<evidence type="ECO:0000313" key="5">
    <source>
        <dbReference type="Proteomes" id="UP001081283"/>
    </source>
</evidence>
<reference evidence="4" key="1">
    <citation type="submission" date="2022-10" db="EMBL/GenBank/DDBJ databases">
        <title>Hoeflea sp. J2-29, isolated from marine algae.</title>
        <authorList>
            <person name="Kristyanto S."/>
            <person name="Kim J.M."/>
            <person name="Jeon C.O."/>
        </authorList>
    </citation>
    <scope>NUCLEOTIDE SEQUENCE</scope>
    <source>
        <strain evidence="4">J2-29</strain>
    </source>
</reference>
<evidence type="ECO:0000256" key="2">
    <source>
        <dbReference type="PROSITE-ProRule" id="PRU00335"/>
    </source>
</evidence>
<comment type="caution">
    <text evidence="4">The sequence shown here is derived from an EMBL/GenBank/DDBJ whole genome shotgun (WGS) entry which is preliminary data.</text>
</comment>
<evidence type="ECO:0000313" key="4">
    <source>
        <dbReference type="EMBL" id="MCY0095754.1"/>
    </source>
</evidence>
<protein>
    <submittedName>
        <fullName evidence="4">TetR family transcriptional regulator</fullName>
    </submittedName>
</protein>
<dbReference type="Gene3D" id="1.10.357.10">
    <property type="entry name" value="Tetracycline Repressor, domain 2"/>
    <property type="match status" value="1"/>
</dbReference>
<dbReference type="EMBL" id="JAOVZQ010000001">
    <property type="protein sequence ID" value="MCY0095754.1"/>
    <property type="molecule type" value="Genomic_DNA"/>
</dbReference>
<dbReference type="Pfam" id="PF00440">
    <property type="entry name" value="TetR_N"/>
    <property type="match status" value="1"/>
</dbReference>
<dbReference type="InterPro" id="IPR041478">
    <property type="entry name" value="TetR_C_27"/>
</dbReference>
<sequence length="196" mass="21453">MARPQADADARRHALLAAAERVLKANRGRRLVMSDVAAEAGMSQSYAYRFFADKNALIAAMAENWFDDVSQAVRALVCGPGPVGSRLEDFVLVQMRMKCATHDADPVLFAAYLDLASGHGDIAMTHVHEMERVLTALMAERFPDRDAAAAARVFNDATRMFRDPYVIARMRPLITEDRARAVVATVLAGLESGQST</sequence>
<dbReference type="InterPro" id="IPR001647">
    <property type="entry name" value="HTH_TetR"/>
</dbReference>
<accession>A0ABT3YIM0</accession>
<dbReference type="PROSITE" id="PS50977">
    <property type="entry name" value="HTH_TETR_2"/>
    <property type="match status" value="1"/>
</dbReference>
<feature type="DNA-binding region" description="H-T-H motif" evidence="2">
    <location>
        <begin position="32"/>
        <end position="51"/>
    </location>
</feature>
<keyword evidence="5" id="KW-1185">Reference proteome</keyword>
<evidence type="ECO:0000259" key="3">
    <source>
        <dbReference type="PROSITE" id="PS50977"/>
    </source>
</evidence>
<dbReference type="RefSeq" id="WP_267613626.1">
    <property type="nucleotide sequence ID" value="NZ_JAOVZQ010000001.1"/>
</dbReference>
<proteinExistence type="predicted"/>
<dbReference type="Pfam" id="PF17935">
    <property type="entry name" value="TetR_C_27"/>
    <property type="match status" value="1"/>
</dbReference>
<evidence type="ECO:0000256" key="1">
    <source>
        <dbReference type="ARBA" id="ARBA00023125"/>
    </source>
</evidence>